<dbReference type="Proteomes" id="UP000604273">
    <property type="component" value="Unassembled WGS sequence"/>
</dbReference>
<gene>
    <name evidence="2" type="ORF">FGADI_1325</name>
</gene>
<evidence type="ECO:0000313" key="3">
    <source>
        <dbReference type="Proteomes" id="UP000604273"/>
    </source>
</evidence>
<evidence type="ECO:0000256" key="1">
    <source>
        <dbReference type="SAM" id="MobiDB-lite"/>
    </source>
</evidence>
<name>A0A8H4X2R7_9HYPO</name>
<comment type="caution">
    <text evidence="2">The sequence shown here is derived from an EMBL/GenBank/DDBJ whole genome shotgun (WGS) entry which is preliminary data.</text>
</comment>
<protein>
    <submittedName>
        <fullName evidence="2">Uncharacterized protein</fullName>
    </submittedName>
</protein>
<sequence length="220" mass="22956">MKDPNSIKAPGDAQCPPTQSNPLKDSPGRPHRDQLIAEDTPLGTSVGASENEAESPGSIPAPSSASKTAESIKASPLACEPQEGSTTNADAPLSPLHPSTIRGAMTPKPGSADGNVDLEGPSSVSSSVLTTPYASLKRKMQEELYDPISKKMKPASQVSLEMDSFSTEVAGRYLSVVHNEVFRMAGRAGLTNPADFDVGSDGVVGLSKHALKKVYPDNKS</sequence>
<dbReference type="EMBL" id="JABFAI010000029">
    <property type="protein sequence ID" value="KAF4959822.1"/>
    <property type="molecule type" value="Genomic_DNA"/>
</dbReference>
<reference evidence="2" key="2">
    <citation type="submission" date="2020-05" db="EMBL/GenBank/DDBJ databases">
        <authorList>
            <person name="Kim H.-S."/>
            <person name="Proctor R.H."/>
            <person name="Brown D.W."/>
        </authorList>
    </citation>
    <scope>NUCLEOTIDE SEQUENCE</scope>
    <source>
        <strain evidence="2">NRRL 45417</strain>
    </source>
</reference>
<accession>A0A8H4X2R7</accession>
<dbReference type="AlphaFoldDB" id="A0A8H4X2R7"/>
<reference evidence="2" key="1">
    <citation type="journal article" date="2020" name="BMC Genomics">
        <title>Correction to: Identification and distribution of gene clusters required for synthesis of sphingolipid metabolism inhibitors in diverse species of the filamentous fungus Fusarium.</title>
        <authorList>
            <person name="Kim H.S."/>
            <person name="Lohmar J.M."/>
            <person name="Busman M."/>
            <person name="Brown D.W."/>
            <person name="Naumann T.A."/>
            <person name="Divon H.H."/>
            <person name="Lysoe E."/>
            <person name="Uhlig S."/>
            <person name="Proctor R.H."/>
        </authorList>
    </citation>
    <scope>NUCLEOTIDE SEQUENCE</scope>
    <source>
        <strain evidence="2">NRRL 45417</strain>
    </source>
</reference>
<keyword evidence="3" id="KW-1185">Reference proteome</keyword>
<feature type="compositionally biased region" description="Low complexity" evidence="1">
    <location>
        <begin position="54"/>
        <end position="66"/>
    </location>
</feature>
<feature type="compositionally biased region" description="Basic and acidic residues" evidence="1">
    <location>
        <begin position="26"/>
        <end position="35"/>
    </location>
</feature>
<evidence type="ECO:0000313" key="2">
    <source>
        <dbReference type="EMBL" id="KAF4959822.1"/>
    </source>
</evidence>
<organism evidence="2 3">
    <name type="scientific">Fusarium gaditjirri</name>
    <dbReference type="NCBI Taxonomy" id="282569"/>
    <lineage>
        <taxon>Eukaryota</taxon>
        <taxon>Fungi</taxon>
        <taxon>Dikarya</taxon>
        <taxon>Ascomycota</taxon>
        <taxon>Pezizomycotina</taxon>
        <taxon>Sordariomycetes</taxon>
        <taxon>Hypocreomycetidae</taxon>
        <taxon>Hypocreales</taxon>
        <taxon>Nectriaceae</taxon>
        <taxon>Fusarium</taxon>
        <taxon>Fusarium nisikadoi species complex</taxon>
    </lineage>
</organism>
<feature type="region of interest" description="Disordered" evidence="1">
    <location>
        <begin position="1"/>
        <end position="128"/>
    </location>
</feature>
<dbReference type="OrthoDB" id="4159781at2759"/>
<proteinExistence type="predicted"/>